<feature type="domain" description="F-box" evidence="2">
    <location>
        <begin position="6"/>
        <end position="51"/>
    </location>
</feature>
<evidence type="ECO:0000256" key="1">
    <source>
        <dbReference type="SAM" id="Phobius"/>
    </source>
</evidence>
<dbReference type="InterPro" id="IPR001810">
    <property type="entry name" value="F-box_dom"/>
</dbReference>
<protein>
    <recommendedName>
        <fullName evidence="2">F-box domain-containing protein</fullName>
    </recommendedName>
</protein>
<keyword evidence="1" id="KW-0472">Membrane</keyword>
<dbReference type="InterPro" id="IPR036047">
    <property type="entry name" value="F-box-like_dom_sf"/>
</dbReference>
<dbReference type="Gene3D" id="1.20.1280.50">
    <property type="match status" value="1"/>
</dbReference>
<dbReference type="SUPFAM" id="SSF81383">
    <property type="entry name" value="F-box domain"/>
    <property type="match status" value="1"/>
</dbReference>
<dbReference type="PROSITE" id="PS50181">
    <property type="entry name" value="FBOX"/>
    <property type="match status" value="1"/>
</dbReference>
<dbReference type="Proteomes" id="UP000822688">
    <property type="component" value="Chromosome 3"/>
</dbReference>
<dbReference type="InterPro" id="IPR011043">
    <property type="entry name" value="Gal_Oxase/kelch_b-propeller"/>
</dbReference>
<evidence type="ECO:0000313" key="3">
    <source>
        <dbReference type="EMBL" id="KAG0584005.1"/>
    </source>
</evidence>
<evidence type="ECO:0000259" key="2">
    <source>
        <dbReference type="PROSITE" id="PS50181"/>
    </source>
</evidence>
<dbReference type="EMBL" id="CM026423">
    <property type="protein sequence ID" value="KAG0584005.1"/>
    <property type="molecule type" value="Genomic_DNA"/>
</dbReference>
<accession>A0A8T0ILV7</accession>
<name>A0A8T0ILV7_CERPU</name>
<dbReference type="PANTHER" id="PTHR31672">
    <property type="entry name" value="BNACNNG10540D PROTEIN"/>
    <property type="match status" value="1"/>
</dbReference>
<gene>
    <name evidence="3" type="ORF">KC19_3G178700</name>
</gene>
<comment type="caution">
    <text evidence="3">The sequence shown here is derived from an EMBL/GenBank/DDBJ whole genome shotgun (WGS) entry which is preliminary data.</text>
</comment>
<feature type="transmembrane region" description="Helical" evidence="1">
    <location>
        <begin position="230"/>
        <end position="249"/>
    </location>
</feature>
<dbReference type="AlphaFoldDB" id="A0A8T0ILV7"/>
<proteinExistence type="predicted"/>
<sequence length="413" mass="48766">MMDLNGASWSDLPFELEQQVLSLLPLPHLRRYCTTCKRWNWLINDPAFSMLHTRNKKKHSPFIIIHAIPALIQNGRAVHCDESQVLCILDITSKKWYSMKPFDALQKSFPFDYGHFLIMAMDGGLMLVKDVKNERRLYFASNIPIQLRIWNPIKNIQIKLPCVSNHGYLNVCPLMNFVVDDTSEKFKVFIINRHYDGPIVDIYDSDTKRWKASSRLKSNYRKNYIPRHSIVYQNLLYILFVIFVEVVYIGRNYEFWRYNPLLDFWEKLHIASCFIQHDHINNSHGYFQQFFTIGEHFFCTYWSGEKLFELHEIDISNMSTTKLLTWTTTEVMTIFDIDLECSLGLDFLQVYVIGFHNSLMLMTDQSRKIVTFDLETKEIDLEWPHLPLEKLRTKGMHSLVGKQMNLLLPGTLK</sequence>
<keyword evidence="1" id="KW-1133">Transmembrane helix</keyword>
<organism evidence="3 4">
    <name type="scientific">Ceratodon purpureus</name>
    <name type="common">Fire moss</name>
    <name type="synonym">Dicranum purpureum</name>
    <dbReference type="NCBI Taxonomy" id="3225"/>
    <lineage>
        <taxon>Eukaryota</taxon>
        <taxon>Viridiplantae</taxon>
        <taxon>Streptophyta</taxon>
        <taxon>Embryophyta</taxon>
        <taxon>Bryophyta</taxon>
        <taxon>Bryophytina</taxon>
        <taxon>Bryopsida</taxon>
        <taxon>Dicranidae</taxon>
        <taxon>Pseudoditrichales</taxon>
        <taxon>Ditrichaceae</taxon>
        <taxon>Ceratodon</taxon>
    </lineage>
</organism>
<dbReference type="Pfam" id="PF12937">
    <property type="entry name" value="F-box-like"/>
    <property type="match status" value="1"/>
</dbReference>
<dbReference type="SUPFAM" id="SSF50965">
    <property type="entry name" value="Galactose oxidase, central domain"/>
    <property type="match status" value="1"/>
</dbReference>
<keyword evidence="4" id="KW-1185">Reference proteome</keyword>
<evidence type="ECO:0000313" key="4">
    <source>
        <dbReference type="Proteomes" id="UP000822688"/>
    </source>
</evidence>
<reference evidence="3" key="1">
    <citation type="submission" date="2020-06" db="EMBL/GenBank/DDBJ databases">
        <title>WGS assembly of Ceratodon purpureus strain R40.</title>
        <authorList>
            <person name="Carey S.B."/>
            <person name="Jenkins J."/>
            <person name="Shu S."/>
            <person name="Lovell J.T."/>
            <person name="Sreedasyam A."/>
            <person name="Maumus F."/>
            <person name="Tiley G.P."/>
            <person name="Fernandez-Pozo N."/>
            <person name="Barry K."/>
            <person name="Chen C."/>
            <person name="Wang M."/>
            <person name="Lipzen A."/>
            <person name="Daum C."/>
            <person name="Saski C.A."/>
            <person name="Payton A.C."/>
            <person name="Mcbreen J.C."/>
            <person name="Conrad R.E."/>
            <person name="Kollar L.M."/>
            <person name="Olsson S."/>
            <person name="Huttunen S."/>
            <person name="Landis J.B."/>
            <person name="Wickett N.J."/>
            <person name="Johnson M.G."/>
            <person name="Rensing S.A."/>
            <person name="Grimwood J."/>
            <person name="Schmutz J."/>
            <person name="Mcdaniel S.F."/>
        </authorList>
    </citation>
    <scope>NUCLEOTIDE SEQUENCE</scope>
    <source>
        <strain evidence="3">R40</strain>
    </source>
</reference>
<keyword evidence="1" id="KW-0812">Transmembrane</keyword>
<dbReference type="InterPro" id="IPR050796">
    <property type="entry name" value="SCF_F-box_component"/>
</dbReference>